<dbReference type="SUPFAM" id="SSF46689">
    <property type="entry name" value="Homeodomain-like"/>
    <property type="match status" value="2"/>
</dbReference>
<dbReference type="EMBL" id="ACBY02000054">
    <property type="protein sequence ID" value="EFB74827.1"/>
    <property type="molecule type" value="Genomic_DNA"/>
</dbReference>
<dbReference type="OrthoDB" id="9794370at2"/>
<dbReference type="Pfam" id="PF12833">
    <property type="entry name" value="HTH_18"/>
    <property type="match status" value="1"/>
</dbReference>
<dbReference type="InterPro" id="IPR009057">
    <property type="entry name" value="Homeodomain-like_sf"/>
</dbReference>
<dbReference type="CDD" id="cd17536">
    <property type="entry name" value="REC_YesN-like"/>
    <property type="match status" value="1"/>
</dbReference>
<dbReference type="Proteomes" id="UP000003438">
    <property type="component" value="Unassembled WGS sequence"/>
</dbReference>
<dbReference type="InterPro" id="IPR011006">
    <property type="entry name" value="CheY-like_superfamily"/>
</dbReference>
<dbReference type="STRING" id="411471.SUBVAR_06807"/>
<proteinExistence type="predicted"/>
<dbReference type="GO" id="GO:0000160">
    <property type="term" value="P:phosphorelay signal transduction system"/>
    <property type="evidence" value="ECO:0007669"/>
    <property type="project" value="UniProtKB-KW"/>
</dbReference>
<comment type="caution">
    <text evidence="13">The sequence shown here is derived from an EMBL/GenBank/DDBJ whole genome shotgun (WGS) entry which is preliminary data.</text>
</comment>
<dbReference type="GO" id="GO:0005737">
    <property type="term" value="C:cytoplasm"/>
    <property type="evidence" value="ECO:0007669"/>
    <property type="project" value="UniProtKB-SubCell"/>
</dbReference>
<gene>
    <name evidence="13" type="ORF">SUBVAR_06807</name>
</gene>
<keyword evidence="3" id="KW-0963">Cytoplasm</keyword>
<evidence type="ECO:0000256" key="7">
    <source>
        <dbReference type="ARBA" id="ARBA00023125"/>
    </source>
</evidence>
<evidence type="ECO:0000256" key="4">
    <source>
        <dbReference type="ARBA" id="ARBA00022553"/>
    </source>
</evidence>
<evidence type="ECO:0000256" key="2">
    <source>
        <dbReference type="ARBA" id="ARBA00018672"/>
    </source>
</evidence>
<evidence type="ECO:0000256" key="10">
    <source>
        <dbReference type="PROSITE-ProRule" id="PRU00169"/>
    </source>
</evidence>
<dbReference type="RefSeq" id="WP_007048158.1">
    <property type="nucleotide sequence ID" value="NZ_GG704770.1"/>
</dbReference>
<sequence>MLRVFLVEDESTIRETLRDTVPWNQVGYEFVGEAGDGEMALPLLRQVKPDVLITDIRMPFMDGLELSKLVLQEFPHTKIIILSGYDDFDYARKAIDLGVERYLLKPVTKSTLTQVLTEVKEKIESETEQENYLKRFRLEAQEYEQYARLQFMEQVVAGALSVPQIYEQAQRLELDVRAESYALAFFSTPSDSPLREKQFSEANLRIRDALMTNFLKYPEYLLLHWRLNTYLVLIMSSADRIHSWTRRTVDLVQQVYAAESSVPDWYVAVSPAVTRLSALPGCFETLSRLWAYRHLLPKQHILTEETTAFLGGQESGGDLAALDPAKMDPSILRSFLESADANEAESFVEQYLRNVGSALDSPALRQYLALGAYFCAAGFLQELGGDPAQLADGLEDWQLLRQAVSPQTLRACLLQILLQALHLRDNASSRQGRSLFRQAVLYLEEHYTDESLSLNQVAREISVSANYLSAVFSQEMGMTFTEYVTGKRMEKAKELLRTTGKRSGEVAFAVGYRDPHYFSFLFKKTQGCTPRDYRTGGGKA</sequence>
<evidence type="ECO:0000256" key="9">
    <source>
        <dbReference type="ARBA" id="ARBA00024867"/>
    </source>
</evidence>
<evidence type="ECO:0000313" key="14">
    <source>
        <dbReference type="Proteomes" id="UP000003438"/>
    </source>
</evidence>
<keyword evidence="8" id="KW-0804">Transcription</keyword>
<dbReference type="PANTHER" id="PTHR42713:SF3">
    <property type="entry name" value="TRANSCRIPTIONAL REGULATORY PROTEIN HPTR"/>
    <property type="match status" value="1"/>
</dbReference>
<name>D1PQY0_9FIRM</name>
<feature type="domain" description="HTH araC/xylS-type" evidence="11">
    <location>
        <begin position="437"/>
        <end position="536"/>
    </location>
</feature>
<keyword evidence="5" id="KW-0902">Two-component regulatory system</keyword>
<dbReference type="PANTHER" id="PTHR42713">
    <property type="entry name" value="HISTIDINE KINASE-RELATED"/>
    <property type="match status" value="1"/>
</dbReference>
<comment type="subcellular location">
    <subcellularLocation>
        <location evidence="1">Cytoplasm</location>
    </subcellularLocation>
</comment>
<dbReference type="InterPro" id="IPR018060">
    <property type="entry name" value="HTH_AraC"/>
</dbReference>
<dbReference type="AlphaFoldDB" id="D1PQY0"/>
<dbReference type="GO" id="GO:0043565">
    <property type="term" value="F:sequence-specific DNA binding"/>
    <property type="evidence" value="ECO:0007669"/>
    <property type="project" value="InterPro"/>
</dbReference>
<dbReference type="Pfam" id="PF00072">
    <property type="entry name" value="Response_reg"/>
    <property type="match status" value="1"/>
</dbReference>
<dbReference type="eggNOG" id="COG4753">
    <property type="taxonomic scope" value="Bacteria"/>
</dbReference>
<dbReference type="PROSITE" id="PS50110">
    <property type="entry name" value="RESPONSE_REGULATORY"/>
    <property type="match status" value="1"/>
</dbReference>
<keyword evidence="4 10" id="KW-0597">Phosphoprotein</keyword>
<dbReference type="PROSITE" id="PS01124">
    <property type="entry name" value="HTH_ARAC_FAMILY_2"/>
    <property type="match status" value="1"/>
</dbReference>
<evidence type="ECO:0000259" key="12">
    <source>
        <dbReference type="PROSITE" id="PS50110"/>
    </source>
</evidence>
<protein>
    <recommendedName>
        <fullName evidence="2">Stage 0 sporulation protein A homolog</fullName>
    </recommendedName>
</protein>
<keyword evidence="7" id="KW-0238">DNA-binding</keyword>
<dbReference type="Gene3D" id="1.10.10.60">
    <property type="entry name" value="Homeodomain-like"/>
    <property type="match status" value="2"/>
</dbReference>
<dbReference type="HOGENOM" id="CLU_000445_5_0_9"/>
<evidence type="ECO:0000256" key="6">
    <source>
        <dbReference type="ARBA" id="ARBA00023015"/>
    </source>
</evidence>
<dbReference type="Gene3D" id="3.40.50.2300">
    <property type="match status" value="1"/>
</dbReference>
<accession>D1PQY0</accession>
<dbReference type="SMART" id="SM00342">
    <property type="entry name" value="HTH_ARAC"/>
    <property type="match status" value="1"/>
</dbReference>
<dbReference type="InterPro" id="IPR001789">
    <property type="entry name" value="Sig_transdc_resp-reg_receiver"/>
</dbReference>
<evidence type="ECO:0000256" key="1">
    <source>
        <dbReference type="ARBA" id="ARBA00004496"/>
    </source>
</evidence>
<evidence type="ECO:0000259" key="11">
    <source>
        <dbReference type="PROSITE" id="PS01124"/>
    </source>
</evidence>
<dbReference type="GO" id="GO:0003700">
    <property type="term" value="F:DNA-binding transcription factor activity"/>
    <property type="evidence" value="ECO:0007669"/>
    <property type="project" value="InterPro"/>
</dbReference>
<organism evidence="13 14">
    <name type="scientific">Subdoligranulum variabile DSM 15176</name>
    <dbReference type="NCBI Taxonomy" id="411471"/>
    <lineage>
        <taxon>Bacteria</taxon>
        <taxon>Bacillati</taxon>
        <taxon>Bacillota</taxon>
        <taxon>Clostridia</taxon>
        <taxon>Eubacteriales</taxon>
        <taxon>Oscillospiraceae</taxon>
        <taxon>Subdoligranulum</taxon>
    </lineage>
</organism>
<feature type="domain" description="Response regulatory" evidence="12">
    <location>
        <begin position="3"/>
        <end position="120"/>
    </location>
</feature>
<evidence type="ECO:0000256" key="3">
    <source>
        <dbReference type="ARBA" id="ARBA00022490"/>
    </source>
</evidence>
<dbReference type="SMART" id="SM00448">
    <property type="entry name" value="REC"/>
    <property type="match status" value="1"/>
</dbReference>
<comment type="function">
    <text evidence="9">May play the central regulatory role in sporulation. It may be an element of the effector pathway responsible for the activation of sporulation genes in response to nutritional stress. Spo0A may act in concert with spo0H (a sigma factor) to control the expression of some genes that are critical to the sporulation process.</text>
</comment>
<dbReference type="eggNOG" id="COG2207">
    <property type="taxonomic scope" value="Bacteria"/>
</dbReference>
<evidence type="ECO:0000313" key="13">
    <source>
        <dbReference type="EMBL" id="EFB74827.1"/>
    </source>
</evidence>
<dbReference type="InterPro" id="IPR051552">
    <property type="entry name" value="HptR"/>
</dbReference>
<reference evidence="13" key="1">
    <citation type="submission" date="2009-12" db="EMBL/GenBank/DDBJ databases">
        <authorList>
            <person name="Weinstock G."/>
            <person name="Sodergren E."/>
            <person name="Clifton S."/>
            <person name="Fulton L."/>
            <person name="Fulton B."/>
            <person name="Courtney L."/>
            <person name="Fronick C."/>
            <person name="Harrison M."/>
            <person name="Strong C."/>
            <person name="Farmer C."/>
            <person name="Delahaunty K."/>
            <person name="Markovic C."/>
            <person name="Hall O."/>
            <person name="Minx P."/>
            <person name="Tomlinson C."/>
            <person name="Mitreva M."/>
            <person name="Nelson J."/>
            <person name="Hou S."/>
            <person name="Wollam A."/>
            <person name="Pepin K.H."/>
            <person name="Johnson M."/>
            <person name="Bhonagiri V."/>
            <person name="Nash W.E."/>
            <person name="Warren W."/>
            <person name="Chinwalla A."/>
            <person name="Mardis E.R."/>
            <person name="Wilson R.K."/>
        </authorList>
    </citation>
    <scope>NUCLEOTIDE SEQUENCE [LARGE SCALE GENOMIC DNA]</scope>
    <source>
        <strain evidence="13">DSM 15176</strain>
    </source>
</reference>
<keyword evidence="14" id="KW-1185">Reference proteome</keyword>
<evidence type="ECO:0000256" key="5">
    <source>
        <dbReference type="ARBA" id="ARBA00023012"/>
    </source>
</evidence>
<dbReference type="SUPFAM" id="SSF52172">
    <property type="entry name" value="CheY-like"/>
    <property type="match status" value="1"/>
</dbReference>
<evidence type="ECO:0000256" key="8">
    <source>
        <dbReference type="ARBA" id="ARBA00023163"/>
    </source>
</evidence>
<feature type="modified residue" description="4-aspartylphosphate" evidence="10">
    <location>
        <position position="55"/>
    </location>
</feature>
<keyword evidence="6" id="KW-0805">Transcription regulation</keyword>